<evidence type="ECO:0000256" key="11">
    <source>
        <dbReference type="ARBA" id="ARBA00043231"/>
    </source>
</evidence>
<dbReference type="AlphaFoldDB" id="A0AB39ZS65"/>
<feature type="compositionally biased region" description="Basic and acidic residues" evidence="12">
    <location>
        <begin position="401"/>
        <end position="410"/>
    </location>
</feature>
<evidence type="ECO:0000256" key="2">
    <source>
        <dbReference type="ARBA" id="ARBA00022692"/>
    </source>
</evidence>
<reference evidence="16" key="1">
    <citation type="submission" date="2025-08" db="UniProtKB">
        <authorList>
            <consortium name="RefSeq"/>
        </authorList>
    </citation>
    <scope>IDENTIFICATION</scope>
</reference>
<proteinExistence type="predicted"/>
<feature type="region of interest" description="Disordered" evidence="12">
    <location>
        <begin position="339"/>
        <end position="410"/>
    </location>
</feature>
<evidence type="ECO:0000259" key="14">
    <source>
        <dbReference type="PROSITE" id="PS51292"/>
    </source>
</evidence>
<dbReference type="SUPFAM" id="SSF57850">
    <property type="entry name" value="RING/U-box"/>
    <property type="match status" value="1"/>
</dbReference>
<protein>
    <recommendedName>
        <fullName evidence="8">E3 ubiquitin-protein ligase MARCHF5</fullName>
    </recommendedName>
    <alternativeName>
        <fullName evidence="10">Membrane-associated RING finger protein 5</fullName>
    </alternativeName>
    <alternativeName>
        <fullName evidence="9">Membrane-associated RING-CH protein V</fullName>
    </alternativeName>
    <alternativeName>
        <fullName evidence="11">RING-type E3 ubiquitin transferase MARCHF5</fullName>
    </alternativeName>
</protein>
<accession>A0AB39ZS65</accession>
<dbReference type="PANTHER" id="PTHR46283">
    <property type="entry name" value="E3 UBIQUITIN-PROTEIN LIGASE MARCH5"/>
    <property type="match status" value="1"/>
</dbReference>
<dbReference type="SMART" id="SM00744">
    <property type="entry name" value="RINGv"/>
    <property type="match status" value="1"/>
</dbReference>
<evidence type="ECO:0000256" key="9">
    <source>
        <dbReference type="ARBA" id="ARBA00043044"/>
    </source>
</evidence>
<evidence type="ECO:0000256" key="12">
    <source>
        <dbReference type="SAM" id="MobiDB-lite"/>
    </source>
</evidence>
<evidence type="ECO:0000256" key="3">
    <source>
        <dbReference type="ARBA" id="ARBA00022723"/>
    </source>
</evidence>
<keyword evidence="3" id="KW-0479">Metal-binding</keyword>
<keyword evidence="5" id="KW-0862">Zinc</keyword>
<organism evidence="15 16">
    <name type="scientific">Drosophila suzukii</name>
    <name type="common">Spotted-wing drosophila fruit fly</name>
    <dbReference type="NCBI Taxonomy" id="28584"/>
    <lineage>
        <taxon>Eukaryota</taxon>
        <taxon>Metazoa</taxon>
        <taxon>Ecdysozoa</taxon>
        <taxon>Arthropoda</taxon>
        <taxon>Hexapoda</taxon>
        <taxon>Insecta</taxon>
        <taxon>Pterygota</taxon>
        <taxon>Neoptera</taxon>
        <taxon>Endopterygota</taxon>
        <taxon>Diptera</taxon>
        <taxon>Brachycera</taxon>
        <taxon>Muscomorpha</taxon>
        <taxon>Ephydroidea</taxon>
        <taxon>Drosophilidae</taxon>
        <taxon>Drosophila</taxon>
        <taxon>Sophophora</taxon>
    </lineage>
</organism>
<evidence type="ECO:0000256" key="10">
    <source>
        <dbReference type="ARBA" id="ARBA00043185"/>
    </source>
</evidence>
<feature type="domain" description="RING-CH-type" evidence="14">
    <location>
        <begin position="46"/>
        <end position="115"/>
    </location>
</feature>
<evidence type="ECO:0000256" key="1">
    <source>
        <dbReference type="ARBA" id="ARBA00004141"/>
    </source>
</evidence>
<dbReference type="GO" id="GO:0005741">
    <property type="term" value="C:mitochondrial outer membrane"/>
    <property type="evidence" value="ECO:0007669"/>
    <property type="project" value="UniProtKB-SubCell"/>
</dbReference>
<name>A0AB39ZS65_DROSZ</name>
<keyword evidence="4" id="KW-0863">Zinc-finger</keyword>
<dbReference type="InterPro" id="IPR013083">
    <property type="entry name" value="Znf_RING/FYVE/PHD"/>
</dbReference>
<keyword evidence="6 13" id="KW-1133">Transmembrane helix</keyword>
<evidence type="ECO:0000256" key="5">
    <source>
        <dbReference type="ARBA" id="ARBA00022833"/>
    </source>
</evidence>
<sequence>MMEADLEVYYQSDGQVDGSQSDLPYDLADPDELATPRGSGGSNQYSEADMDRTCWICFAGEEENPLAKWVQPCRCRGVTKWVHQSCLYRWIDEKQRGNHRRSVVCQQCQTQYIIVFPRMSFMAEAMEWLDFTVRRTCPYLAAGMFMCCVYWTAITYGAITVIQVMGQKRGLELMESEVFLLVGLPFIPVGLVLSRLVRWEDAILKAMRSRYNIFRKLPFFHWAGEPDTGGDLGDLSDSSNNLPPLQNAPTMTDPLYVSRLFCGAVFLPTLATAVGNLCFRSLEDPLQRTIYGGMTYIGVKGLLKIYLRQKLYIRRRRRRIVNYTDENVWQYMGGQIREAPAQNPQNPQPDANDNNNQRAGNARQFAGYDEHYEDISSAVTTGSEGGDPDDENIQAAGSIEAEIHTADPQD</sequence>
<dbReference type="InterPro" id="IPR011016">
    <property type="entry name" value="Znf_RING-CH"/>
</dbReference>
<feature type="transmembrane region" description="Helical" evidence="13">
    <location>
        <begin position="139"/>
        <end position="166"/>
    </location>
</feature>
<evidence type="ECO:0000313" key="16">
    <source>
        <dbReference type="RefSeq" id="XP_016942104.2"/>
    </source>
</evidence>
<dbReference type="Pfam" id="PF12906">
    <property type="entry name" value="RINGv"/>
    <property type="match status" value="1"/>
</dbReference>
<evidence type="ECO:0000256" key="13">
    <source>
        <dbReference type="SAM" id="Phobius"/>
    </source>
</evidence>
<dbReference type="RefSeq" id="XP_016942104.2">
    <property type="nucleotide sequence ID" value="XM_017086615.3"/>
</dbReference>
<feature type="transmembrane region" description="Helical" evidence="13">
    <location>
        <begin position="288"/>
        <end position="307"/>
    </location>
</feature>
<evidence type="ECO:0000256" key="7">
    <source>
        <dbReference type="ARBA" id="ARBA00023136"/>
    </source>
</evidence>
<dbReference type="CDD" id="cd16701">
    <property type="entry name" value="RING_CH-C4HC3_MARCH5"/>
    <property type="match status" value="1"/>
</dbReference>
<dbReference type="GO" id="GO:0061630">
    <property type="term" value="F:ubiquitin protein ligase activity"/>
    <property type="evidence" value="ECO:0007669"/>
    <property type="project" value="UniProtKB-EC"/>
</dbReference>
<dbReference type="PROSITE" id="PS51292">
    <property type="entry name" value="ZF_RING_CH"/>
    <property type="match status" value="1"/>
</dbReference>
<feature type="region of interest" description="Disordered" evidence="12">
    <location>
        <begin position="14"/>
        <end position="45"/>
    </location>
</feature>
<feature type="transmembrane region" description="Helical" evidence="13">
    <location>
        <begin position="178"/>
        <end position="197"/>
    </location>
</feature>
<gene>
    <name evidence="16" type="primary">LOC108019001</name>
</gene>
<comment type="subcellular location">
    <subcellularLocation>
        <location evidence="1">Membrane</location>
        <topology evidence="1">Multi-pass membrane protein</topology>
    </subcellularLocation>
</comment>
<dbReference type="Proteomes" id="UP001652628">
    <property type="component" value="Chromosome X"/>
</dbReference>
<feature type="compositionally biased region" description="Low complexity" evidence="12">
    <location>
        <begin position="339"/>
        <end position="357"/>
    </location>
</feature>
<keyword evidence="15" id="KW-1185">Reference proteome</keyword>
<dbReference type="GO" id="GO:0008270">
    <property type="term" value="F:zinc ion binding"/>
    <property type="evidence" value="ECO:0007669"/>
    <property type="project" value="UniProtKB-KW"/>
</dbReference>
<evidence type="ECO:0000256" key="8">
    <source>
        <dbReference type="ARBA" id="ARBA00040151"/>
    </source>
</evidence>
<keyword evidence="7 13" id="KW-0472">Membrane</keyword>
<dbReference type="Gene3D" id="3.30.40.10">
    <property type="entry name" value="Zinc/RING finger domain, C3HC4 (zinc finger)"/>
    <property type="match status" value="1"/>
</dbReference>
<evidence type="ECO:0000256" key="6">
    <source>
        <dbReference type="ARBA" id="ARBA00022989"/>
    </source>
</evidence>
<evidence type="ECO:0000313" key="15">
    <source>
        <dbReference type="Proteomes" id="UP001652628"/>
    </source>
</evidence>
<dbReference type="GeneID" id="108019001"/>
<evidence type="ECO:0000256" key="4">
    <source>
        <dbReference type="ARBA" id="ARBA00022771"/>
    </source>
</evidence>
<feature type="transmembrane region" description="Helical" evidence="13">
    <location>
        <begin position="260"/>
        <end position="282"/>
    </location>
</feature>
<keyword evidence="2 13" id="KW-0812">Transmembrane</keyword>